<dbReference type="AlphaFoldDB" id="A0A9W9AXZ1"/>
<sequence>MNTATDPLSSNIDPSSYYLRPGNIMSEKYNLSDHMCDHYDSHYLVRCGCPNDRPPYHPMYSLDDAYHREWCAKCMTFCYQPPHCKYTAQPKHRLIHPLLLALLLKLVARILKPFRGCI</sequence>
<reference evidence="1" key="1">
    <citation type="submission" date="2022-08" db="EMBL/GenBank/DDBJ databases">
        <authorList>
            <consortium name="DOE Joint Genome Institute"/>
            <person name="Min B."/>
            <person name="Riley R."/>
            <person name="Sierra-Patev S."/>
            <person name="Naranjo-Ortiz M."/>
            <person name="Looney B."/>
            <person name="Konkel Z."/>
            <person name="Slot J.C."/>
            <person name="Sakamoto Y."/>
            <person name="Steenwyk J.L."/>
            <person name="Rokas A."/>
            <person name="Carro J."/>
            <person name="Camarero S."/>
            <person name="Ferreira P."/>
            <person name="Molpeceres G."/>
            <person name="Ruiz-Duenas F.J."/>
            <person name="Serrano A."/>
            <person name="Henrissat B."/>
            <person name="Drula E."/>
            <person name="Hughes K.W."/>
            <person name="Mata J.L."/>
            <person name="Ishikawa N.K."/>
            <person name="Vargas-Isla R."/>
            <person name="Ushijima S."/>
            <person name="Smith C.A."/>
            <person name="Ahrendt S."/>
            <person name="Andreopoulos W."/>
            <person name="He G."/>
            <person name="Labutti K."/>
            <person name="Lipzen A."/>
            <person name="Ng V."/>
            <person name="Sandor L."/>
            <person name="Barry K."/>
            <person name="Martinez A.T."/>
            <person name="Xiao Y."/>
            <person name="Gibbons J.G."/>
            <person name="Terashima K."/>
            <person name="Hibbett D.S."/>
            <person name="Grigoriev I.V."/>
        </authorList>
    </citation>
    <scope>NUCLEOTIDE SEQUENCE</scope>
    <source>
        <strain evidence="1">Sp2 HRB7682 ss15</strain>
    </source>
</reference>
<dbReference type="EMBL" id="JANVFS010000005">
    <property type="protein sequence ID" value="KAJ4491909.1"/>
    <property type="molecule type" value="Genomic_DNA"/>
</dbReference>
<protein>
    <submittedName>
        <fullName evidence="1">Uncharacterized protein</fullName>
    </submittedName>
</protein>
<evidence type="ECO:0000313" key="2">
    <source>
        <dbReference type="Proteomes" id="UP001150238"/>
    </source>
</evidence>
<dbReference type="Proteomes" id="UP001150238">
    <property type="component" value="Unassembled WGS sequence"/>
</dbReference>
<gene>
    <name evidence="1" type="ORF">C8J55DRAFT_250144</name>
</gene>
<name>A0A9W9AXZ1_9AGAR</name>
<proteinExistence type="predicted"/>
<comment type="caution">
    <text evidence="1">The sequence shown here is derived from an EMBL/GenBank/DDBJ whole genome shotgun (WGS) entry which is preliminary data.</text>
</comment>
<reference evidence="1" key="2">
    <citation type="journal article" date="2023" name="Proc. Natl. Acad. Sci. U.S.A.">
        <title>A global phylogenomic analysis of the shiitake genus Lentinula.</title>
        <authorList>
            <person name="Sierra-Patev S."/>
            <person name="Min B."/>
            <person name="Naranjo-Ortiz M."/>
            <person name="Looney B."/>
            <person name="Konkel Z."/>
            <person name="Slot J.C."/>
            <person name="Sakamoto Y."/>
            <person name="Steenwyk J.L."/>
            <person name="Rokas A."/>
            <person name="Carro J."/>
            <person name="Camarero S."/>
            <person name="Ferreira P."/>
            <person name="Molpeceres G."/>
            <person name="Ruiz-Duenas F.J."/>
            <person name="Serrano A."/>
            <person name="Henrissat B."/>
            <person name="Drula E."/>
            <person name="Hughes K.W."/>
            <person name="Mata J.L."/>
            <person name="Ishikawa N.K."/>
            <person name="Vargas-Isla R."/>
            <person name="Ushijima S."/>
            <person name="Smith C.A."/>
            <person name="Donoghue J."/>
            <person name="Ahrendt S."/>
            <person name="Andreopoulos W."/>
            <person name="He G."/>
            <person name="LaButti K."/>
            <person name="Lipzen A."/>
            <person name="Ng V."/>
            <person name="Riley R."/>
            <person name="Sandor L."/>
            <person name="Barry K."/>
            <person name="Martinez A.T."/>
            <person name="Xiao Y."/>
            <person name="Gibbons J.G."/>
            <person name="Terashima K."/>
            <person name="Grigoriev I.V."/>
            <person name="Hibbett D."/>
        </authorList>
    </citation>
    <scope>NUCLEOTIDE SEQUENCE</scope>
    <source>
        <strain evidence="1">Sp2 HRB7682 ss15</strain>
    </source>
</reference>
<accession>A0A9W9AXZ1</accession>
<evidence type="ECO:0000313" key="1">
    <source>
        <dbReference type="EMBL" id="KAJ4491909.1"/>
    </source>
</evidence>
<organism evidence="1 2">
    <name type="scientific">Lentinula lateritia</name>
    <dbReference type="NCBI Taxonomy" id="40482"/>
    <lineage>
        <taxon>Eukaryota</taxon>
        <taxon>Fungi</taxon>
        <taxon>Dikarya</taxon>
        <taxon>Basidiomycota</taxon>
        <taxon>Agaricomycotina</taxon>
        <taxon>Agaricomycetes</taxon>
        <taxon>Agaricomycetidae</taxon>
        <taxon>Agaricales</taxon>
        <taxon>Marasmiineae</taxon>
        <taxon>Omphalotaceae</taxon>
        <taxon>Lentinula</taxon>
    </lineage>
</organism>